<organism evidence="1 2">
    <name type="scientific">Parasponia andersonii</name>
    <name type="common">Sponia andersonii</name>
    <dbReference type="NCBI Taxonomy" id="3476"/>
    <lineage>
        <taxon>Eukaryota</taxon>
        <taxon>Viridiplantae</taxon>
        <taxon>Streptophyta</taxon>
        <taxon>Embryophyta</taxon>
        <taxon>Tracheophyta</taxon>
        <taxon>Spermatophyta</taxon>
        <taxon>Magnoliopsida</taxon>
        <taxon>eudicotyledons</taxon>
        <taxon>Gunneridae</taxon>
        <taxon>Pentapetalae</taxon>
        <taxon>rosids</taxon>
        <taxon>fabids</taxon>
        <taxon>Rosales</taxon>
        <taxon>Cannabaceae</taxon>
        <taxon>Parasponia</taxon>
    </lineage>
</organism>
<evidence type="ECO:0000313" key="2">
    <source>
        <dbReference type="Proteomes" id="UP000237105"/>
    </source>
</evidence>
<name>A0A2P5A4I0_PARAD</name>
<evidence type="ECO:0000313" key="1">
    <source>
        <dbReference type="EMBL" id="PON31457.1"/>
    </source>
</evidence>
<reference evidence="2" key="1">
    <citation type="submission" date="2016-06" db="EMBL/GenBank/DDBJ databases">
        <title>Parallel loss of symbiosis genes in relatives of nitrogen-fixing non-legume Parasponia.</title>
        <authorList>
            <person name="Van Velzen R."/>
            <person name="Holmer R."/>
            <person name="Bu F."/>
            <person name="Rutten L."/>
            <person name="Van Zeijl A."/>
            <person name="Liu W."/>
            <person name="Santuari L."/>
            <person name="Cao Q."/>
            <person name="Sharma T."/>
            <person name="Shen D."/>
            <person name="Roswanjaya Y."/>
            <person name="Wardhani T."/>
            <person name="Kalhor M.S."/>
            <person name="Jansen J."/>
            <person name="Van den Hoogen J."/>
            <person name="Gungor B."/>
            <person name="Hartog M."/>
            <person name="Hontelez J."/>
            <person name="Verver J."/>
            <person name="Yang W.-C."/>
            <person name="Schijlen E."/>
            <person name="Repin R."/>
            <person name="Schilthuizen M."/>
            <person name="Schranz E."/>
            <person name="Heidstra R."/>
            <person name="Miyata K."/>
            <person name="Fedorova E."/>
            <person name="Kohlen W."/>
            <person name="Bisseling T."/>
            <person name="Smit S."/>
            <person name="Geurts R."/>
        </authorList>
    </citation>
    <scope>NUCLEOTIDE SEQUENCE [LARGE SCALE GENOMIC DNA]</scope>
    <source>
        <strain evidence="2">cv. WU1-14</strain>
    </source>
</reference>
<accession>A0A2P5A4I0</accession>
<protein>
    <submittedName>
        <fullName evidence="1">Uncharacterized protein</fullName>
    </submittedName>
</protein>
<gene>
    <name evidence="1" type="ORF">PanWU01x14_369750</name>
</gene>
<sequence length="120" mass="14138">MLESFGRNDPQGISSYVIKHQTFLDHLFQKLESNIYSFTLYVTFNQGVVRNYIRQNTICFHLFKYLFGIICFSLQTITFNQCCKLSNPAFHHVESFHQMSFGPCPSYLLHKKRPKVHLVL</sequence>
<proteinExistence type="predicted"/>
<dbReference type="Proteomes" id="UP000237105">
    <property type="component" value="Unassembled WGS sequence"/>
</dbReference>
<dbReference type="AlphaFoldDB" id="A0A2P5A4I0"/>
<comment type="caution">
    <text evidence="1">The sequence shown here is derived from an EMBL/GenBank/DDBJ whole genome shotgun (WGS) entry which is preliminary data.</text>
</comment>
<dbReference type="OrthoDB" id="10330032at2759"/>
<dbReference type="EMBL" id="JXTB01001044">
    <property type="protein sequence ID" value="PON31457.1"/>
    <property type="molecule type" value="Genomic_DNA"/>
</dbReference>
<keyword evidence="2" id="KW-1185">Reference proteome</keyword>